<feature type="compositionally biased region" description="Gly residues" evidence="1">
    <location>
        <begin position="259"/>
        <end position="308"/>
    </location>
</feature>
<evidence type="ECO:0000256" key="1">
    <source>
        <dbReference type="SAM" id="MobiDB-lite"/>
    </source>
</evidence>
<reference evidence="2 3" key="1">
    <citation type="journal article" date="2021" name="Res Sq">
        <title>Streptomyces Pimoensis sp. nov., Isolated From the Taklimakan Desert in Xinjiang, China.</title>
        <authorList>
            <person name="Zhang P."/>
            <person name="Luo X."/>
            <person name="Luo X."/>
            <person name="Liu Z."/>
            <person name="Xia Z."/>
            <person name="Wan C."/>
            <person name="zhang L."/>
        </authorList>
    </citation>
    <scope>NUCLEOTIDE SEQUENCE [LARGE SCALE GENOMIC DNA]</scope>
    <source>
        <strain evidence="2 3">TRM75549</strain>
    </source>
</reference>
<evidence type="ECO:0000313" key="3">
    <source>
        <dbReference type="Proteomes" id="UP001567537"/>
    </source>
</evidence>
<comment type="caution">
    <text evidence="2">The sequence shown here is derived from an EMBL/GenBank/DDBJ whole genome shotgun (WGS) entry which is preliminary data.</text>
</comment>
<dbReference type="RefSeq" id="WP_371235630.1">
    <property type="nucleotide sequence ID" value="NZ_JAHWZY010000001.1"/>
</dbReference>
<dbReference type="EMBL" id="JAHWZY010000001">
    <property type="protein sequence ID" value="MEZ3177553.1"/>
    <property type="molecule type" value="Genomic_DNA"/>
</dbReference>
<sequence>MGERQNDGGPAGRRRVHPEGAPSGHIGPHPVTGGRRIVDAADLEALLAAALIRRDVDAGAEQRAVAVFLAVRESGAHGARTRRRDDWRTRKSRLGRHSLKATLSVVVAGLALSGVAVAGIGATGSSTDGPTEDDRRTHAPSPGTTGPSAGGAAGPGADAGADRSGLPGAAREAEAHCRAYEEVRRRGKALDAAAWKRLTEAAGGAANVDAYCAERLEGAVGTGGRPTDTRVPEEKGDDPADRPGNVPSEVPSGNATRNVGGGSGTANSGSGGGSGTAGGGSGGGSGAAGGGSGGGSGAAGNGSGGSTGKPGDPGVERP</sequence>
<keyword evidence="3" id="KW-1185">Reference proteome</keyword>
<name>A0ABV4ISE3_9ACTN</name>
<proteinExistence type="predicted"/>
<evidence type="ECO:0000313" key="2">
    <source>
        <dbReference type="EMBL" id="MEZ3177553.1"/>
    </source>
</evidence>
<feature type="region of interest" description="Disordered" evidence="1">
    <location>
        <begin position="1"/>
        <end position="32"/>
    </location>
</feature>
<organism evidence="2 3">
    <name type="scientific">Streptomyces pimonensis</name>
    <dbReference type="NCBI Taxonomy" id="2860288"/>
    <lineage>
        <taxon>Bacteria</taxon>
        <taxon>Bacillati</taxon>
        <taxon>Actinomycetota</taxon>
        <taxon>Actinomycetes</taxon>
        <taxon>Kitasatosporales</taxon>
        <taxon>Streptomycetaceae</taxon>
        <taxon>Streptomyces</taxon>
    </lineage>
</organism>
<accession>A0ABV4ISE3</accession>
<gene>
    <name evidence="2" type="ORF">KYY02_02140</name>
</gene>
<protein>
    <submittedName>
        <fullName evidence="2">Uncharacterized protein</fullName>
    </submittedName>
</protein>
<feature type="region of interest" description="Disordered" evidence="1">
    <location>
        <begin position="219"/>
        <end position="318"/>
    </location>
</feature>
<feature type="compositionally biased region" description="Basic and acidic residues" evidence="1">
    <location>
        <begin position="227"/>
        <end position="241"/>
    </location>
</feature>
<feature type="region of interest" description="Disordered" evidence="1">
    <location>
        <begin position="121"/>
        <end position="170"/>
    </location>
</feature>
<dbReference type="Proteomes" id="UP001567537">
    <property type="component" value="Unassembled WGS sequence"/>
</dbReference>